<dbReference type="InterPro" id="IPR013783">
    <property type="entry name" value="Ig-like_fold"/>
</dbReference>
<dbReference type="InterPro" id="IPR028974">
    <property type="entry name" value="TSP_type-3_rpt"/>
</dbReference>
<dbReference type="GO" id="GO:0005576">
    <property type="term" value="C:extracellular region"/>
    <property type="evidence" value="ECO:0007669"/>
    <property type="project" value="UniProtKB-SubCell"/>
</dbReference>
<evidence type="ECO:0000256" key="1">
    <source>
        <dbReference type="ARBA" id="ARBA00004613"/>
    </source>
</evidence>
<dbReference type="EMBL" id="CP000393">
    <property type="protein sequence ID" value="ABG52588.1"/>
    <property type="molecule type" value="Genomic_DNA"/>
</dbReference>
<dbReference type="InterPro" id="IPR018247">
    <property type="entry name" value="EF_Hand_1_Ca_BS"/>
</dbReference>
<dbReference type="KEGG" id="ter:Tery_3498"/>
<evidence type="ECO:0000256" key="3">
    <source>
        <dbReference type="ARBA" id="ARBA00022729"/>
    </source>
</evidence>
<proteinExistence type="predicted"/>
<feature type="domain" description="SD-repeat containing protein B" evidence="4">
    <location>
        <begin position="129"/>
        <end position="203"/>
    </location>
</feature>
<keyword evidence="3" id="KW-0732">Signal</keyword>
<dbReference type="RefSeq" id="WP_011612930.1">
    <property type="nucleotide sequence ID" value="NC_008312.1"/>
</dbReference>
<name>Q10YT6_TRIEI</name>
<evidence type="ECO:0000259" key="4">
    <source>
        <dbReference type="Pfam" id="PF17210"/>
    </source>
</evidence>
<feature type="domain" description="SD-repeat containing protein B" evidence="4">
    <location>
        <begin position="344"/>
        <end position="416"/>
    </location>
</feature>
<accession>Q10YT6</accession>
<feature type="domain" description="SD-repeat containing protein B" evidence="4">
    <location>
        <begin position="591"/>
        <end position="663"/>
    </location>
</feature>
<sequence>MSIDNNIGGQTVPLNSVLGNISGIKYNDFNRDGLRDALEPGLPGITIYLDQNNNGQLDPDELSSISGDDGSFSFTNLPLNQIYTLRGFDQPGFVQTIPDPTFISLSPEEPNVSGFLFGSAATGPGGNISGVLFKDLNINGTQDSNEPIISGYEVFLDSNRNGVLDEGEITSVTDQFGFYSFTGVTSSLLNVDVVRGPNEARTTLNPVIIFTGTEEEIPNVAIDIGLITPVGTGNVQGVKYLDSNTNGMFDLGEEGLPNFTIYADINSNNILDPKEPFDVTNQEGNYFLANLPATRLNIREAEQQLKFNVVTQPQTMTVDVPMGGTLPGVNFANAQINGISGINFLDNNSNGAIDPGDVGLSNSTVYLDLNQNGIFEQNEPFRITGHQGEYSFNTLPPGTYVVEVVPQPGFTQTVPDPVVAVTSGEDINIVNIGQVPDTPLLQGQLRGKKFNDFNSNGLLDPREPGLANFTLYLDLNGNNVLDANEPASISNPAGDYSFDSLPVGTYSLREIPQPGFVKTTPDQSINIVEPINLLQGDRPIILNVGNSVPTTPEPLPAPAPEALPAPAPEAVEDGNLTASQLTGTGRIAGTKFNDINGNNVMDPEEPGLPGFTVYLDLNDDKKLSAGEPQSMTDVEGRYSFENIPANTYPIKVIQEQGFRQITPDPVINLTEGNNISFVNIGSQVDASVTLPLNAPMNTFASGTITGVKFDDRNADGLAGPDEPRLIDVQVFVDQNGNGFPEANEPITRTDPNGEYRFTLQPGNFRVLETPPAGFVNTTPTPLVPVVPGQTVVYNFGDTSIFDPNTSISGIIFTDSNNNGVQDSGEAGIPTAEVFLDIDGDGRLDSREDLNGDGIINEGEQDIDGDGVVDVDEVATFTAPDGRYTFNGVTPANYTIGVVQQENLFLTATRPVINVTVGEVVPNPNVSPTSINLPFGQSVTNIDVGVNVTSPEKDTVSGIVFADNNGNGLFEPLKGEVGLPGVEVFLDTHTDGQIQGFEPNQLSGPDGTYGLDASGKKGSFPLLQILDRTGFVQTTPPAVVTVGGGRSVVYNFGNQPQTLITGNVFEDFNSNGIQDFNDTNVNGILDPDERVEMGVPRFQVYVDLNENGILDNRDIEPNAFTDTNGDYAIVGLLPGTYTLRLIPPDPITDPNDPNVVSQSYTATTPTDLPITVDAFENSNIVINFGQSPVLPPPDFANISGIAFIDDNADGQAEAGELQLPDVTIYIDANENGERDSNERFALTDQFGRYDIPFVAPGTYVVRQEAQPGFTDSSTPSPVVITLAAGDNAEFVNLANAPTNLPPAVPTTANLGGVVFNDINGDGLIGPGENGIPSATVFLDRNDNLILDNEERKAVTDSLGVYDFEIPPGTYKVQQLPLPGLFQTGQNPVVTLFAGDDANFVNFGNSTTPQPILPVAPPPPPTGTGSISGITFEDLNANSLLDPGEPGIGGVVLYLDQNNNSIQDANEVLVASDINGNYSFPGLADAGYTIRQDLNPEQSAIFNQTAPPSGQASLINVSGGQNVSDVNFGNARV</sequence>
<comment type="subcellular location">
    <subcellularLocation>
        <location evidence="1">Secreted</location>
    </subcellularLocation>
</comment>
<dbReference type="eggNOG" id="COG4932">
    <property type="taxonomic scope" value="Bacteria"/>
</dbReference>
<gene>
    <name evidence="5" type="ordered locus">Tery_3498</name>
</gene>
<evidence type="ECO:0000313" key="5">
    <source>
        <dbReference type="EMBL" id="ABG52588.1"/>
    </source>
</evidence>
<reference evidence="5" key="1">
    <citation type="submission" date="2006-06" db="EMBL/GenBank/DDBJ databases">
        <title>Complete sequence of Trichodesmium erythraeum IMS101.</title>
        <authorList>
            <consortium name="US DOE Joint Genome Institute"/>
            <person name="Copeland A."/>
            <person name="Lucas S."/>
            <person name="Lapidus A."/>
            <person name="Barry K."/>
            <person name="Detter J.C."/>
            <person name="Glavina del Rio T."/>
            <person name="Hammon N."/>
            <person name="Israni S."/>
            <person name="Dalin E."/>
            <person name="Tice H."/>
            <person name="Pitluck S."/>
            <person name="Kiss H."/>
            <person name="Munk A.C."/>
            <person name="Brettin T."/>
            <person name="Bruce D."/>
            <person name="Han C."/>
            <person name="Tapia R."/>
            <person name="Gilna P."/>
            <person name="Schmutz J."/>
            <person name="Larimer F."/>
            <person name="Land M."/>
            <person name="Hauser L."/>
            <person name="Kyrpides N."/>
            <person name="Kim E."/>
            <person name="Richardson P."/>
        </authorList>
    </citation>
    <scope>NUCLEOTIDE SEQUENCE [LARGE SCALE GENOMIC DNA]</scope>
    <source>
        <strain evidence="5">IMS101</strain>
    </source>
</reference>
<keyword evidence="2" id="KW-0964">Secreted</keyword>
<dbReference type="Pfam" id="PF17210">
    <property type="entry name" value="SdrD_B"/>
    <property type="match status" value="5"/>
</dbReference>
<dbReference type="GO" id="GO:0005509">
    <property type="term" value="F:calcium ion binding"/>
    <property type="evidence" value="ECO:0007669"/>
    <property type="project" value="InterPro"/>
</dbReference>
<feature type="domain" description="SD-repeat containing protein B" evidence="4">
    <location>
        <begin position="1307"/>
        <end position="1385"/>
    </location>
</feature>
<dbReference type="PANTHER" id="PTHR23303:SF15">
    <property type="entry name" value="COLOSSIN-A"/>
    <property type="match status" value="1"/>
</dbReference>
<evidence type="ECO:0000256" key="2">
    <source>
        <dbReference type="ARBA" id="ARBA00022525"/>
    </source>
</evidence>
<dbReference type="PROSITE" id="PS00018">
    <property type="entry name" value="EF_HAND_1"/>
    <property type="match status" value="3"/>
</dbReference>
<dbReference type="HOGENOM" id="CLU_247755_0_0_3"/>
<dbReference type="SUPFAM" id="SSF103647">
    <property type="entry name" value="TSP type-3 repeat"/>
    <property type="match status" value="1"/>
</dbReference>
<dbReference type="Gene3D" id="2.60.40.10">
    <property type="entry name" value="Immunoglobulins"/>
    <property type="match status" value="12"/>
</dbReference>
<dbReference type="InterPro" id="IPR033764">
    <property type="entry name" value="Sdr_B"/>
</dbReference>
<organism evidence="5">
    <name type="scientific">Trichodesmium erythraeum (strain IMS101)</name>
    <dbReference type="NCBI Taxonomy" id="203124"/>
    <lineage>
        <taxon>Bacteria</taxon>
        <taxon>Bacillati</taxon>
        <taxon>Cyanobacteriota</taxon>
        <taxon>Cyanophyceae</taxon>
        <taxon>Oscillatoriophycideae</taxon>
        <taxon>Oscillatoriales</taxon>
        <taxon>Microcoleaceae</taxon>
        <taxon>Trichodesmium</taxon>
    </lineage>
</organism>
<dbReference type="STRING" id="203124.Tery_3498"/>
<feature type="domain" description="SD-repeat containing protein B" evidence="4">
    <location>
        <begin position="1425"/>
        <end position="1495"/>
    </location>
</feature>
<protein>
    <submittedName>
        <fullName evidence="5">Cna B-type</fullName>
    </submittedName>
</protein>
<dbReference type="OrthoDB" id="6074739at2"/>
<dbReference type="SUPFAM" id="SSF117074">
    <property type="entry name" value="Hypothetical protein PA1324"/>
    <property type="match status" value="11"/>
</dbReference>
<dbReference type="PANTHER" id="PTHR23303">
    <property type="entry name" value="CARBOXYPEPTIDASE REGULATORY REGION-CONTAINING"/>
    <property type="match status" value="1"/>
</dbReference>
<dbReference type="InterPro" id="IPR051417">
    <property type="entry name" value="SDr/BOS_complex"/>
</dbReference>